<organism evidence="2 3">
    <name type="scientific">Coprinopsis cinerea (strain Okayama-7 / 130 / ATCC MYA-4618 / FGSC 9003)</name>
    <name type="common">Inky cap fungus</name>
    <name type="synonym">Hormographiella aspergillata</name>
    <dbReference type="NCBI Taxonomy" id="240176"/>
    <lineage>
        <taxon>Eukaryota</taxon>
        <taxon>Fungi</taxon>
        <taxon>Dikarya</taxon>
        <taxon>Basidiomycota</taxon>
        <taxon>Agaricomycotina</taxon>
        <taxon>Agaricomycetes</taxon>
        <taxon>Agaricomycetidae</taxon>
        <taxon>Agaricales</taxon>
        <taxon>Agaricineae</taxon>
        <taxon>Psathyrellaceae</taxon>
        <taxon>Coprinopsis</taxon>
    </lineage>
</organism>
<gene>
    <name evidence="2" type="ORF">CC1G_01589</name>
</gene>
<dbReference type="AlphaFoldDB" id="A8NI55"/>
<reference evidence="2 3" key="1">
    <citation type="journal article" date="2010" name="Proc. Natl. Acad. Sci. U.S.A.">
        <title>Insights into evolution of multicellular fungi from the assembled chromosomes of the mushroom Coprinopsis cinerea (Coprinus cinereus).</title>
        <authorList>
            <person name="Stajich J.E."/>
            <person name="Wilke S.K."/>
            <person name="Ahren D."/>
            <person name="Au C.H."/>
            <person name="Birren B.W."/>
            <person name="Borodovsky M."/>
            <person name="Burns C."/>
            <person name="Canback B."/>
            <person name="Casselton L.A."/>
            <person name="Cheng C.K."/>
            <person name="Deng J."/>
            <person name="Dietrich F.S."/>
            <person name="Fargo D.C."/>
            <person name="Farman M.L."/>
            <person name="Gathman A.C."/>
            <person name="Goldberg J."/>
            <person name="Guigo R."/>
            <person name="Hoegger P.J."/>
            <person name="Hooker J.B."/>
            <person name="Huggins A."/>
            <person name="James T.Y."/>
            <person name="Kamada T."/>
            <person name="Kilaru S."/>
            <person name="Kodira C."/>
            <person name="Kues U."/>
            <person name="Kupfer D."/>
            <person name="Kwan H.S."/>
            <person name="Lomsadze A."/>
            <person name="Li W."/>
            <person name="Lilly W.W."/>
            <person name="Ma L.J."/>
            <person name="Mackey A.J."/>
            <person name="Manning G."/>
            <person name="Martin F."/>
            <person name="Muraguchi H."/>
            <person name="Natvig D.O."/>
            <person name="Palmerini H."/>
            <person name="Ramesh M.A."/>
            <person name="Rehmeyer C.J."/>
            <person name="Roe B.A."/>
            <person name="Shenoy N."/>
            <person name="Stanke M."/>
            <person name="Ter-Hovhannisyan V."/>
            <person name="Tunlid A."/>
            <person name="Velagapudi R."/>
            <person name="Vision T.J."/>
            <person name="Zeng Q."/>
            <person name="Zolan M.E."/>
            <person name="Pukkila P.J."/>
        </authorList>
    </citation>
    <scope>NUCLEOTIDE SEQUENCE [LARGE SCALE GENOMIC DNA]</scope>
    <source>
        <strain evidence="3">Okayama-7 / 130 / ATCC MYA-4618 / FGSC 9003</strain>
    </source>
</reference>
<protein>
    <recommendedName>
        <fullName evidence="4">N-acetyltransferase domain-containing protein</fullName>
    </recommendedName>
</protein>
<comment type="caution">
    <text evidence="2">The sequence shown here is derived from an EMBL/GenBank/DDBJ whole genome shotgun (WGS) entry which is preliminary data.</text>
</comment>
<proteinExistence type="predicted"/>
<evidence type="ECO:0000313" key="3">
    <source>
        <dbReference type="Proteomes" id="UP000001861"/>
    </source>
</evidence>
<dbReference type="InterPro" id="IPR052523">
    <property type="entry name" value="Trichothecene_AcTrans"/>
</dbReference>
<dbReference type="OrthoDB" id="544277at2759"/>
<accession>A8NI55</accession>
<evidence type="ECO:0008006" key="4">
    <source>
        <dbReference type="Google" id="ProtNLM"/>
    </source>
</evidence>
<dbReference type="eggNOG" id="ENOG502RYMB">
    <property type="taxonomic scope" value="Eukaryota"/>
</dbReference>
<dbReference type="VEuPathDB" id="FungiDB:CC1G_01589"/>
<dbReference type="PANTHER" id="PTHR42791:SF1">
    <property type="entry name" value="N-ACETYLTRANSFERASE DOMAIN-CONTAINING PROTEIN"/>
    <property type="match status" value="1"/>
</dbReference>
<sequence length="464" mass="49827">MASQTEQRQHQPTTDQVDQSNADSAATGAVGSGHLDSTLALEPFNFDSTTSEPFNLDLTLSSGPPKVESTLSSGPPKVELTLSSGPSEVEWTSDEPTKEGPGEGAKYGPEVVAVDTCAEGAGLNDVSGLNGESALEEQPERDSTANPMESESSSPDEAAVLEPTPDQQTNPESAPVPHPHADTTPAQPGPDPQPERASPSPGGPSKPYVRVAEPEDFEQIVEVAHNAFVHDPVELYFGNVKEITADGLLPHDSTNLRVWVSYLYKLCMAIGGRVTVVVDPSLPKVPGPKGEGEREKVCAAAYWLPPKQRISVFDVRLLVKCGLMETWKGWGLSGVYRAGFEYLSKSEKVMKKVYRAKGIKKSVEDSWYLLHMMTDPVFQGKGYMSMIIREALDHAPDAIFAHEATTAKSRDQYVHLGYELVGSFKIGKGKVGPDGLPAKGKGKEEASGVEAYAMLKLPPSKGTQ</sequence>
<name>A8NI55_COPC7</name>
<feature type="compositionally biased region" description="Polar residues" evidence="1">
    <location>
        <begin position="46"/>
        <end position="62"/>
    </location>
</feature>
<keyword evidence="3" id="KW-1185">Reference proteome</keyword>
<dbReference type="CDD" id="cd04301">
    <property type="entry name" value="NAT_SF"/>
    <property type="match status" value="1"/>
</dbReference>
<dbReference type="EMBL" id="AACS02000010">
    <property type="protein sequence ID" value="EAU87942.1"/>
    <property type="molecule type" value="Genomic_DNA"/>
</dbReference>
<dbReference type="KEGG" id="cci:CC1G_01589"/>
<evidence type="ECO:0000256" key="1">
    <source>
        <dbReference type="SAM" id="MobiDB-lite"/>
    </source>
</evidence>
<dbReference type="Gene3D" id="3.40.630.30">
    <property type="match status" value="1"/>
</dbReference>
<dbReference type="GeneID" id="6010416"/>
<evidence type="ECO:0000313" key="2">
    <source>
        <dbReference type="EMBL" id="EAU87942.1"/>
    </source>
</evidence>
<dbReference type="PANTHER" id="PTHR42791">
    <property type="entry name" value="GNAT FAMILY ACETYLTRANSFERASE"/>
    <property type="match status" value="1"/>
</dbReference>
<dbReference type="STRING" id="240176.A8NI55"/>
<feature type="compositionally biased region" description="Polar residues" evidence="1">
    <location>
        <begin position="144"/>
        <end position="155"/>
    </location>
</feature>
<dbReference type="RefSeq" id="XP_001833912.1">
    <property type="nucleotide sequence ID" value="XM_001833860.2"/>
</dbReference>
<dbReference type="SUPFAM" id="SSF55729">
    <property type="entry name" value="Acyl-CoA N-acyltransferases (Nat)"/>
    <property type="match status" value="1"/>
</dbReference>
<dbReference type="Proteomes" id="UP000001861">
    <property type="component" value="Unassembled WGS sequence"/>
</dbReference>
<feature type="region of interest" description="Disordered" evidence="1">
    <location>
        <begin position="1"/>
        <end position="209"/>
    </location>
</feature>
<dbReference type="InterPro" id="IPR016181">
    <property type="entry name" value="Acyl_CoA_acyltransferase"/>
</dbReference>
<dbReference type="InParanoid" id="A8NI55"/>
<feature type="compositionally biased region" description="Polar residues" evidence="1">
    <location>
        <begin position="1"/>
        <end position="24"/>
    </location>
</feature>